<feature type="region of interest" description="Disordered" evidence="1">
    <location>
        <begin position="423"/>
        <end position="451"/>
    </location>
</feature>
<dbReference type="EMBL" id="BAABGT010000086">
    <property type="protein sequence ID" value="GAA4554826.1"/>
    <property type="molecule type" value="Genomic_DNA"/>
</dbReference>
<evidence type="ECO:0000256" key="1">
    <source>
        <dbReference type="SAM" id="MobiDB-lite"/>
    </source>
</evidence>
<name>A0ABP8S006_9PSEU</name>
<protein>
    <submittedName>
        <fullName evidence="2">Uncharacterized protein</fullName>
    </submittedName>
</protein>
<evidence type="ECO:0000313" key="3">
    <source>
        <dbReference type="Proteomes" id="UP001501598"/>
    </source>
</evidence>
<comment type="caution">
    <text evidence="2">The sequence shown here is derived from an EMBL/GenBank/DDBJ whole genome shotgun (WGS) entry which is preliminary data.</text>
</comment>
<keyword evidence="3" id="KW-1185">Reference proteome</keyword>
<gene>
    <name evidence="2" type="ORF">GCM10023175_53740</name>
</gene>
<sequence>MTADLGAGADLDVVEVALSVLARKLRAELMLGLLEDLADGRRSGRSVLAEFEMAEAAVAGERPGITGRASRGLRELIGRGTPDVAPGRWSASVRRALTGGPPEWERLRQVGRDRGRPVPEWEIFHGLSKLAARRGRRADITLEAIEAEMDLSGGMGETWSLHRYLRDARARCGNDFRPGRPEEVAAMLLRVDASRQLAKPGGFTVGIRPGPSAAARSIDEKTMRDLAQNLQEATSRRMAASAGLDLLRSGTAGATGQRPFDSDIARAMRAGSAIVRERRAHAAAERARARAAEVRGRRLASSSTALFVTGAAAGVGLTIAGISSGTRAQLTTTVGVLMTTMSLAGNAIKDWRPSSETLIAPLRAWVAEKVAELAHIAAERELARLHAGDDSHAPHLWRRAGNALRGTSDAILDQAVAKASPAPKNAAGQVLHRDPPISSVSLSAHRHTLRR</sequence>
<dbReference type="Proteomes" id="UP001501598">
    <property type="component" value="Unassembled WGS sequence"/>
</dbReference>
<dbReference type="RefSeq" id="WP_345424391.1">
    <property type="nucleotide sequence ID" value="NZ_BAABGT010000086.1"/>
</dbReference>
<reference evidence="3" key="1">
    <citation type="journal article" date="2019" name="Int. J. Syst. Evol. Microbiol.">
        <title>The Global Catalogue of Microorganisms (GCM) 10K type strain sequencing project: providing services to taxonomists for standard genome sequencing and annotation.</title>
        <authorList>
            <consortium name="The Broad Institute Genomics Platform"/>
            <consortium name="The Broad Institute Genome Sequencing Center for Infectious Disease"/>
            <person name="Wu L."/>
            <person name="Ma J."/>
        </authorList>
    </citation>
    <scope>NUCLEOTIDE SEQUENCE [LARGE SCALE GENOMIC DNA]</scope>
    <source>
        <strain evidence="3">JCM 17906</strain>
    </source>
</reference>
<proteinExistence type="predicted"/>
<evidence type="ECO:0000313" key="2">
    <source>
        <dbReference type="EMBL" id="GAA4554826.1"/>
    </source>
</evidence>
<organism evidence="2 3">
    <name type="scientific">Pseudonocardia xishanensis</name>
    <dbReference type="NCBI Taxonomy" id="630995"/>
    <lineage>
        <taxon>Bacteria</taxon>
        <taxon>Bacillati</taxon>
        <taxon>Actinomycetota</taxon>
        <taxon>Actinomycetes</taxon>
        <taxon>Pseudonocardiales</taxon>
        <taxon>Pseudonocardiaceae</taxon>
        <taxon>Pseudonocardia</taxon>
    </lineage>
</organism>
<accession>A0ABP8S006</accession>